<keyword evidence="3" id="KW-0479">Metal-binding</keyword>
<name>A0A371D3Z6_9APHY</name>
<dbReference type="EC" id="1.11.1.-" evidence="7"/>
<dbReference type="Gene3D" id="1.10.420.10">
    <property type="entry name" value="Peroxidase, domain 2"/>
    <property type="match status" value="1"/>
</dbReference>
<feature type="domain" description="Plant heme peroxidase family profile" evidence="8">
    <location>
        <begin position="127"/>
        <end position="233"/>
    </location>
</feature>
<comment type="similarity">
    <text evidence="6">Belongs to the peroxidase family.</text>
</comment>
<evidence type="ECO:0000256" key="6">
    <source>
        <dbReference type="RuleBase" id="RU004241"/>
    </source>
</evidence>
<dbReference type="GO" id="GO:0004601">
    <property type="term" value="F:peroxidase activity"/>
    <property type="evidence" value="ECO:0007669"/>
    <property type="project" value="UniProtKB-KW"/>
</dbReference>
<dbReference type="AlphaFoldDB" id="A0A371D3Z6"/>
<evidence type="ECO:0000259" key="8">
    <source>
        <dbReference type="PROSITE" id="PS50873"/>
    </source>
</evidence>
<evidence type="ECO:0000256" key="1">
    <source>
        <dbReference type="ARBA" id="ARBA00022559"/>
    </source>
</evidence>
<dbReference type="InterPro" id="IPR002016">
    <property type="entry name" value="Haem_peroxidase"/>
</dbReference>
<protein>
    <recommendedName>
        <fullName evidence="7">Peroxidase</fullName>
        <ecNumber evidence="7">1.11.1.-</ecNumber>
    </recommendedName>
</protein>
<feature type="chain" id="PRO_5016476682" description="Peroxidase" evidence="7">
    <location>
        <begin position="21"/>
        <end position="547"/>
    </location>
</feature>
<dbReference type="Pfam" id="PF00141">
    <property type="entry name" value="peroxidase"/>
    <property type="match status" value="1"/>
</dbReference>
<dbReference type="GO" id="GO:0000302">
    <property type="term" value="P:response to reactive oxygen species"/>
    <property type="evidence" value="ECO:0007669"/>
    <property type="project" value="TreeGrafter"/>
</dbReference>
<evidence type="ECO:0000256" key="5">
    <source>
        <dbReference type="ARBA" id="ARBA00023004"/>
    </source>
</evidence>
<dbReference type="InterPro" id="IPR044831">
    <property type="entry name" value="Ccp1-like"/>
</dbReference>
<dbReference type="GO" id="GO:0042744">
    <property type="term" value="P:hydrogen peroxide catabolic process"/>
    <property type="evidence" value="ECO:0007669"/>
    <property type="project" value="TreeGrafter"/>
</dbReference>
<keyword evidence="2" id="KW-0349">Heme</keyword>
<dbReference type="GO" id="GO:0020037">
    <property type="term" value="F:heme binding"/>
    <property type="evidence" value="ECO:0007669"/>
    <property type="project" value="UniProtKB-UniRule"/>
</dbReference>
<dbReference type="GO" id="GO:0046872">
    <property type="term" value="F:metal ion binding"/>
    <property type="evidence" value="ECO:0007669"/>
    <property type="project" value="UniProtKB-UniRule"/>
</dbReference>
<dbReference type="Gene3D" id="1.10.520.10">
    <property type="match status" value="1"/>
</dbReference>
<evidence type="ECO:0000256" key="7">
    <source>
        <dbReference type="RuleBase" id="RU363051"/>
    </source>
</evidence>
<evidence type="ECO:0000256" key="2">
    <source>
        <dbReference type="ARBA" id="ARBA00022617"/>
    </source>
</evidence>
<keyword evidence="10" id="KW-1185">Reference proteome</keyword>
<feature type="signal peptide" evidence="7">
    <location>
        <begin position="1"/>
        <end position="20"/>
    </location>
</feature>
<accession>A0A371D3Z6</accession>
<keyword evidence="4 7" id="KW-0560">Oxidoreductase</keyword>
<dbReference type="PROSITE" id="PS50873">
    <property type="entry name" value="PEROXIDASE_4"/>
    <property type="match status" value="1"/>
</dbReference>
<proteinExistence type="inferred from homology"/>
<dbReference type="GO" id="GO:0034599">
    <property type="term" value="P:cellular response to oxidative stress"/>
    <property type="evidence" value="ECO:0007669"/>
    <property type="project" value="InterPro"/>
</dbReference>
<gene>
    <name evidence="9" type="ORF">OH76DRAFT_788723</name>
</gene>
<dbReference type="SUPFAM" id="SSF48113">
    <property type="entry name" value="Heme-dependent peroxidases"/>
    <property type="match status" value="1"/>
</dbReference>
<dbReference type="Proteomes" id="UP000256964">
    <property type="component" value="Unassembled WGS sequence"/>
</dbReference>
<sequence length="547" mass="58686">MSLGVKKLSSLLFIAASATAYTWPNPQLDELESLVYDQHGFNSRGILAGALDPCSRFNFGDTVNRSNVADWIRTAYHDMATHNVADGTGGLDASIQYEQDRAENAGDGFFNSLRHLTLGITRYAGVADFIALGAKTAIEQCGGPKVPFRGGRVDAKVPNSPGVPEPQQDLESHIAAFARQGFTQTEMISLIACGHSFGGVQHSAFPDTVPLPDGVDDVSQTFDSTPFNFDNAIAFEYVHGTTNNPLVVGHNDTTNSDKRIFGSDRNATMASFAESPDLFKSTCGTLFARMLDTVPKDVQLTEVIEPLPVKPQSVLLTYMGDGTLHLSGQVRFWDTAESSSRSVKIVWADRAGQTNSSYTDVLSTNADMVASALNDGNFTSVWYNIGAAATNFSILDDSAGISKFWFEVDEGDGSGVRTEDQDGVGFALQAALMLADSSCETISSTFSSIATIDIAVRADVSPSRVYLEYDLFNTDPNGGSFNSVNTSDAQPAAGRKTASSGYDIWTVQLPDSALAKSLPRTVNIAADVGDEKIVTASFTPFNRKQCY</sequence>
<evidence type="ECO:0000256" key="3">
    <source>
        <dbReference type="ARBA" id="ARBA00022723"/>
    </source>
</evidence>
<keyword evidence="1 7" id="KW-0575">Peroxidase</keyword>
<dbReference type="PANTHER" id="PTHR31356:SF53">
    <property type="entry name" value="HEME PEROXIDASE"/>
    <property type="match status" value="1"/>
</dbReference>
<dbReference type="PANTHER" id="PTHR31356">
    <property type="entry name" value="THYLAKOID LUMENAL 29 KDA PROTEIN, CHLOROPLASTIC-RELATED"/>
    <property type="match status" value="1"/>
</dbReference>
<organism evidence="9 10">
    <name type="scientific">Lentinus brumalis</name>
    <dbReference type="NCBI Taxonomy" id="2498619"/>
    <lineage>
        <taxon>Eukaryota</taxon>
        <taxon>Fungi</taxon>
        <taxon>Dikarya</taxon>
        <taxon>Basidiomycota</taxon>
        <taxon>Agaricomycotina</taxon>
        <taxon>Agaricomycetes</taxon>
        <taxon>Polyporales</taxon>
        <taxon>Polyporaceae</taxon>
        <taxon>Lentinus</taxon>
    </lineage>
</organism>
<keyword evidence="5" id="KW-0408">Iron</keyword>
<dbReference type="OrthoDB" id="2144714at2759"/>
<evidence type="ECO:0000256" key="4">
    <source>
        <dbReference type="ARBA" id="ARBA00023002"/>
    </source>
</evidence>
<dbReference type="STRING" id="139420.A0A371D3Z6"/>
<keyword evidence="7" id="KW-0732">Signal</keyword>
<dbReference type="InterPro" id="IPR010255">
    <property type="entry name" value="Haem_peroxidase_sf"/>
</dbReference>
<reference evidence="9 10" key="1">
    <citation type="journal article" date="2018" name="Biotechnol. Biofuels">
        <title>Integrative visual omics of the white-rot fungus Polyporus brumalis exposes the biotechnological potential of its oxidative enzymes for delignifying raw plant biomass.</title>
        <authorList>
            <person name="Miyauchi S."/>
            <person name="Rancon A."/>
            <person name="Drula E."/>
            <person name="Hage H."/>
            <person name="Chaduli D."/>
            <person name="Favel A."/>
            <person name="Grisel S."/>
            <person name="Henrissat B."/>
            <person name="Herpoel-Gimbert I."/>
            <person name="Ruiz-Duenas F.J."/>
            <person name="Chevret D."/>
            <person name="Hainaut M."/>
            <person name="Lin J."/>
            <person name="Wang M."/>
            <person name="Pangilinan J."/>
            <person name="Lipzen A."/>
            <person name="Lesage-Meessen L."/>
            <person name="Navarro D."/>
            <person name="Riley R."/>
            <person name="Grigoriev I.V."/>
            <person name="Zhou S."/>
            <person name="Raouche S."/>
            <person name="Rosso M.N."/>
        </authorList>
    </citation>
    <scope>NUCLEOTIDE SEQUENCE [LARGE SCALE GENOMIC DNA]</scope>
    <source>
        <strain evidence="9 10">BRFM 1820</strain>
    </source>
</reference>
<evidence type="ECO:0000313" key="10">
    <source>
        <dbReference type="Proteomes" id="UP000256964"/>
    </source>
</evidence>
<dbReference type="PRINTS" id="PR00458">
    <property type="entry name" value="PEROXIDASE"/>
</dbReference>
<dbReference type="EMBL" id="KZ857420">
    <property type="protein sequence ID" value="RDX47274.1"/>
    <property type="molecule type" value="Genomic_DNA"/>
</dbReference>
<evidence type="ECO:0000313" key="9">
    <source>
        <dbReference type="EMBL" id="RDX47274.1"/>
    </source>
</evidence>